<organism evidence="1 2">
    <name type="scientific">Trichothecium roseum</name>
    <dbReference type="NCBI Taxonomy" id="47278"/>
    <lineage>
        <taxon>Eukaryota</taxon>
        <taxon>Fungi</taxon>
        <taxon>Dikarya</taxon>
        <taxon>Ascomycota</taxon>
        <taxon>Pezizomycotina</taxon>
        <taxon>Sordariomycetes</taxon>
        <taxon>Hypocreomycetidae</taxon>
        <taxon>Hypocreales</taxon>
        <taxon>Hypocreales incertae sedis</taxon>
        <taxon>Trichothecium</taxon>
    </lineage>
</organism>
<proteinExistence type="predicted"/>
<dbReference type="EMBL" id="CM047948">
    <property type="protein sequence ID" value="KAI9896713.1"/>
    <property type="molecule type" value="Genomic_DNA"/>
</dbReference>
<keyword evidence="2" id="KW-1185">Reference proteome</keyword>
<accession>A0ACC0URI4</accession>
<sequence length="998" mass="111556">MPSQASYLRWTYGRLVEKASHLAASLARRVELGGNKKLAVLMWNSAEWALFLWASAKLGTTFVALDPRDPGQCRVALESLNPKVVVVQDEDGAAIVDKLSSHATSQMLRIQCSPSKSEVWADLSQLMAEASPQDIDARPEANVGSNDQVALIIYTSGTGGLPKGCPHTYRSLVSQTQKYDFNADPDMVDRWLVHTPISHIFAINNALRAWRYGEAIIFPSRSFNVGTTIDALVQEQCTIMSATPTLARALVSHPKFPSRQDISLNVITIAGTNIMQEDIDLCRQQLGAADAIQAYGMSEGAPLASWSRADELLVNGYHPGVGKVLPGASIKVCVYGSQKTLNRNEVGELHVGGPSVIANYVGDVDSEAFYESASRIWLKTGDEAMIDSNDVLHIFGRYKDLIIRGGENIHPMKIEAVLNEIPGLQAHVIPVPDPVAGQVPAAVVKLPDGVSKRQVHMRVSSLGPSCALGYVYTLEELGLDVVPTTSLGKVKKQHLTQLVRKKMVHEDGENLNSTKAPNQERQNLEQALSNVWQTLIGIRPSGSEDVTHMADSITMLRYCDAVLRATGNHIYLQDLTEHNTIDKQIQLLQSRSRDRPGQVGNGTTFRPAPKNKVRDDTEASKIWQDDPATNYSFRYTFHATMIRVEHSEDCLLSLTYNHTAMDALSLLSWHQELDRTLEDFNASTMAVTPYKYFCDLFYQYEESVPATRAVRYHVAQLRGISRLSTALWPPRRAPGSMISSDTSSKYAGERATIRNKVWNDEWDAKAHTFRYPRLGRIVYLPSLTKLKTHGIEASLFARCAVILLNVLKTGSSYAIFNTWEAARTWPFVPKWIEATLPPAMSIDGPTVEWILNMFEVVRSETVMEFFRRMVLQKENLSRHEHVPWQRVVQELRDEGEMAVDASFRQSFVWDMSLGIQNSGALLRSLKPIARLDWADCCLFWNAFLTDNDNLYFVASWDTAQMNDTEVDSYCNLLVDVMRALEMESNWDKTVGQVLDMLS</sequence>
<evidence type="ECO:0000313" key="1">
    <source>
        <dbReference type="EMBL" id="KAI9896713.1"/>
    </source>
</evidence>
<evidence type="ECO:0000313" key="2">
    <source>
        <dbReference type="Proteomes" id="UP001163324"/>
    </source>
</evidence>
<comment type="caution">
    <text evidence="1">The sequence shown here is derived from an EMBL/GenBank/DDBJ whole genome shotgun (WGS) entry which is preliminary data.</text>
</comment>
<protein>
    <submittedName>
        <fullName evidence="1">Uncharacterized protein</fullName>
    </submittedName>
</protein>
<reference evidence="1" key="1">
    <citation type="submission" date="2022-10" db="EMBL/GenBank/DDBJ databases">
        <title>Complete Genome of Trichothecium roseum strain YXFP-22015, a Plant Pathogen Isolated from Citrus.</title>
        <authorList>
            <person name="Wang Y."/>
            <person name="Zhu L."/>
        </authorList>
    </citation>
    <scope>NUCLEOTIDE SEQUENCE</scope>
    <source>
        <strain evidence="1">YXFP-22015</strain>
    </source>
</reference>
<gene>
    <name evidence="1" type="ORF">N3K66_008885</name>
</gene>
<name>A0ACC0URI4_9HYPO</name>
<dbReference type="Proteomes" id="UP001163324">
    <property type="component" value="Chromosome 9"/>
</dbReference>